<protein>
    <recommendedName>
        <fullName evidence="1">GP-PDE domain-containing protein</fullName>
    </recommendedName>
</protein>
<reference evidence="2" key="1">
    <citation type="submission" date="2021-04" db="EMBL/GenBank/DDBJ databases">
        <title>Sinoanaerobacter chloroacetimidivorans sp. nov., an obligate anaerobic bacterium isolated from anaerobic sludge.</title>
        <authorList>
            <person name="Bao Y."/>
        </authorList>
    </citation>
    <scope>NUCLEOTIDE SEQUENCE</scope>
    <source>
        <strain evidence="2">BAD-6</strain>
    </source>
</reference>
<dbReference type="Pfam" id="PF03009">
    <property type="entry name" value="GDPD"/>
    <property type="match status" value="1"/>
</dbReference>
<dbReference type="Gene3D" id="3.20.20.190">
    <property type="entry name" value="Phosphatidylinositol (PI) phosphodiesterase"/>
    <property type="match status" value="1"/>
</dbReference>
<dbReference type="PROSITE" id="PS50007">
    <property type="entry name" value="PIPLC_X_DOMAIN"/>
    <property type="match status" value="1"/>
</dbReference>
<reference evidence="2" key="2">
    <citation type="submission" date="2021-04" db="EMBL/GenBank/DDBJ databases">
        <authorList>
            <person name="Liu J."/>
        </authorList>
    </citation>
    <scope>NUCLEOTIDE SEQUENCE</scope>
    <source>
        <strain evidence="2">BAD-6</strain>
    </source>
</reference>
<dbReference type="GO" id="GO:0006580">
    <property type="term" value="P:ethanolamine metabolic process"/>
    <property type="evidence" value="ECO:0007669"/>
    <property type="project" value="TreeGrafter"/>
</dbReference>
<dbReference type="EMBL" id="JAGSND010000010">
    <property type="protein sequence ID" value="MBR0599127.1"/>
    <property type="molecule type" value="Genomic_DNA"/>
</dbReference>
<dbReference type="GO" id="GO:0008889">
    <property type="term" value="F:glycerophosphodiester phosphodiesterase activity"/>
    <property type="evidence" value="ECO:0007669"/>
    <property type="project" value="TreeGrafter"/>
</dbReference>
<keyword evidence="3" id="KW-1185">Reference proteome</keyword>
<evidence type="ECO:0000313" key="3">
    <source>
        <dbReference type="Proteomes" id="UP000675664"/>
    </source>
</evidence>
<accession>A0A8J7W1I7</accession>
<dbReference type="PANTHER" id="PTHR46320:SF1">
    <property type="entry name" value="GLYCEROPHOSPHODIESTER PHOSPHODIESTERASE 1"/>
    <property type="match status" value="1"/>
</dbReference>
<dbReference type="SUPFAM" id="SSF51695">
    <property type="entry name" value="PLC-like phosphodiesterases"/>
    <property type="match status" value="1"/>
</dbReference>
<gene>
    <name evidence="2" type="ORF">KCX82_14655</name>
</gene>
<dbReference type="GO" id="GO:0005886">
    <property type="term" value="C:plasma membrane"/>
    <property type="evidence" value="ECO:0007669"/>
    <property type="project" value="TreeGrafter"/>
</dbReference>
<dbReference type="Proteomes" id="UP000675664">
    <property type="component" value="Unassembled WGS sequence"/>
</dbReference>
<dbReference type="GO" id="GO:0070291">
    <property type="term" value="P:N-acylethanolamine metabolic process"/>
    <property type="evidence" value="ECO:0007669"/>
    <property type="project" value="TreeGrafter"/>
</dbReference>
<evidence type="ECO:0000259" key="1">
    <source>
        <dbReference type="Pfam" id="PF03009"/>
    </source>
</evidence>
<name>A0A8J7W1I7_9FIRM</name>
<dbReference type="GO" id="GO:0006644">
    <property type="term" value="P:phospholipid metabolic process"/>
    <property type="evidence" value="ECO:0007669"/>
    <property type="project" value="TreeGrafter"/>
</dbReference>
<evidence type="ECO:0000313" key="2">
    <source>
        <dbReference type="EMBL" id="MBR0599127.1"/>
    </source>
</evidence>
<dbReference type="RefSeq" id="WP_227019260.1">
    <property type="nucleotide sequence ID" value="NZ_JAGSND010000010.1"/>
</dbReference>
<sequence>MKTKNAARITTLILTFVLITGISAVNSYAEETAERSYEKVIAHGGGVYKGYETTNSVEALNQAIEHGYKLIELDMELTSDQKVIMLHDWDRTTLHYFGTVFDRKISQSQFLNLTIHGQLEVLTFDKLITILKQAPGIKIVSDTKGDNLELLSQIAKEYPEYVCRIIPQIYDYDELEPVKALGYEDIIFTLYAQPNFDIDTLAQFVTSHDLYAVTMPDYYAERGYCKKLSAYGIKIYVHPVSAMEQAMEFTEMGAYGVYSGTLLPEEFEGPEKDYYLLSNNDPGKTVKLEDEYFSSVNEWKVYGLQKGESVKYTLDEKKTLTQGEDFNLWEKGKHKLTITIYDVTGKPVGQLEYLIWKEEGKFRLLHKKYEYRLDAVKEPKDFLSVMESSKIDVKFREILQNSLIAKKGEHWFYQNGLTNRYENRQESFFPLQGSGGRLLLPLSDTMTAFGAKSVSMNQGKDLAIEYGEDTYRIVVGSPYLRNGFRITRVKNPVCLYLSKAMAPSELYQVITGRPYIERNDLVIFLPKNTKLTKEEERLLVDTAKKLY</sequence>
<comment type="caution">
    <text evidence="2">The sequence shown here is derived from an EMBL/GenBank/DDBJ whole genome shotgun (WGS) entry which is preliminary data.</text>
</comment>
<dbReference type="AlphaFoldDB" id="A0A8J7W1I7"/>
<feature type="domain" description="GP-PDE" evidence="1">
    <location>
        <begin position="50"/>
        <end position="90"/>
    </location>
</feature>
<dbReference type="InterPro" id="IPR017946">
    <property type="entry name" value="PLC-like_Pdiesterase_TIM-brl"/>
</dbReference>
<dbReference type="PANTHER" id="PTHR46320">
    <property type="entry name" value="GLYCEROPHOSPHODIESTER PHOSPHODIESTERASE 1"/>
    <property type="match status" value="1"/>
</dbReference>
<organism evidence="2 3">
    <name type="scientific">Sinanaerobacter chloroacetimidivorans</name>
    <dbReference type="NCBI Taxonomy" id="2818044"/>
    <lineage>
        <taxon>Bacteria</taxon>
        <taxon>Bacillati</taxon>
        <taxon>Bacillota</taxon>
        <taxon>Clostridia</taxon>
        <taxon>Peptostreptococcales</taxon>
        <taxon>Anaerovoracaceae</taxon>
        <taxon>Sinanaerobacter</taxon>
    </lineage>
</organism>
<proteinExistence type="predicted"/>
<dbReference type="InterPro" id="IPR030395">
    <property type="entry name" value="GP_PDE_dom"/>
</dbReference>